<proteinExistence type="predicted"/>
<reference evidence="5 6" key="1">
    <citation type="submission" date="2023-07" db="EMBL/GenBank/DDBJ databases">
        <title>Sorghum-associated microbial communities from plants grown in Nebraska, USA.</title>
        <authorList>
            <person name="Schachtman D."/>
        </authorList>
    </citation>
    <scope>NUCLEOTIDE SEQUENCE [LARGE SCALE GENOMIC DNA]</scope>
    <source>
        <strain evidence="5 6">BE310</strain>
    </source>
</reference>
<dbReference type="InterPro" id="IPR050204">
    <property type="entry name" value="AraC_XylS_family_regulators"/>
</dbReference>
<name>A0ABU1ZDG7_9BURK</name>
<feature type="domain" description="HTH araC/xylS-type" evidence="4">
    <location>
        <begin position="158"/>
        <end position="260"/>
    </location>
</feature>
<evidence type="ECO:0000256" key="2">
    <source>
        <dbReference type="ARBA" id="ARBA00023125"/>
    </source>
</evidence>
<dbReference type="PANTHER" id="PTHR46796">
    <property type="entry name" value="HTH-TYPE TRANSCRIPTIONAL ACTIVATOR RHAS-RELATED"/>
    <property type="match status" value="1"/>
</dbReference>
<evidence type="ECO:0000256" key="1">
    <source>
        <dbReference type="ARBA" id="ARBA00023015"/>
    </source>
</evidence>
<dbReference type="InterPro" id="IPR046532">
    <property type="entry name" value="DUF6597"/>
</dbReference>
<keyword evidence="3" id="KW-0804">Transcription</keyword>
<evidence type="ECO:0000313" key="5">
    <source>
        <dbReference type="EMBL" id="MDR7298035.1"/>
    </source>
</evidence>
<evidence type="ECO:0000259" key="4">
    <source>
        <dbReference type="PROSITE" id="PS01124"/>
    </source>
</evidence>
<dbReference type="EMBL" id="JAVDXQ010000004">
    <property type="protein sequence ID" value="MDR7298035.1"/>
    <property type="molecule type" value="Genomic_DNA"/>
</dbReference>
<keyword evidence="2" id="KW-0238">DNA-binding</keyword>
<organism evidence="5 6">
    <name type="scientific">Pelomonas aquatica</name>
    <dbReference type="NCBI Taxonomy" id="431058"/>
    <lineage>
        <taxon>Bacteria</taxon>
        <taxon>Pseudomonadati</taxon>
        <taxon>Pseudomonadota</taxon>
        <taxon>Betaproteobacteria</taxon>
        <taxon>Burkholderiales</taxon>
        <taxon>Sphaerotilaceae</taxon>
        <taxon>Roseateles</taxon>
    </lineage>
</organism>
<dbReference type="Pfam" id="PF20240">
    <property type="entry name" value="DUF6597"/>
    <property type="match status" value="1"/>
</dbReference>
<protein>
    <submittedName>
        <fullName evidence="5">AraC-like DNA-binding protein</fullName>
    </submittedName>
</protein>
<keyword evidence="6" id="KW-1185">Reference proteome</keyword>
<dbReference type="InterPro" id="IPR009057">
    <property type="entry name" value="Homeodomain-like_sf"/>
</dbReference>
<dbReference type="RefSeq" id="WP_310346873.1">
    <property type="nucleotide sequence ID" value="NZ_JAVDXQ010000004.1"/>
</dbReference>
<dbReference type="InterPro" id="IPR018060">
    <property type="entry name" value="HTH_AraC"/>
</dbReference>
<dbReference type="SUPFAM" id="SSF46689">
    <property type="entry name" value="Homeodomain-like"/>
    <property type="match status" value="1"/>
</dbReference>
<dbReference type="PANTHER" id="PTHR46796:SF15">
    <property type="entry name" value="BLL1074 PROTEIN"/>
    <property type="match status" value="1"/>
</dbReference>
<evidence type="ECO:0000256" key="3">
    <source>
        <dbReference type="ARBA" id="ARBA00023163"/>
    </source>
</evidence>
<gene>
    <name evidence="5" type="ORF">J2X16_003384</name>
</gene>
<sequence length="284" mass="30760">MYLSQRPAEPLAAYVDCLWYSARGALPHTRERSLPTGCADIVVPLLQDCLVRYDGEQADVARRLHGAIVQGPFDRFGLRGTEGPSAVVGVHFTPAGAAAFLGGALPALRNRTELLEDLWGHSARTLRERLQAAASPQQALRLLHDGLMARLEGSRPIDPLARFALTAFHADPASARVAPVQRASGCTPAQFIRRFEQAVGLTPKRYARVLRLGMLLPTLSRCGPRDWAQVAAGGGYADQSHLIREFRQLTGMAPGAYQPVQADQPTHVAVLDAPRPVRGGAERD</sequence>
<dbReference type="PROSITE" id="PS01124">
    <property type="entry name" value="HTH_ARAC_FAMILY_2"/>
    <property type="match status" value="1"/>
</dbReference>
<evidence type="ECO:0000313" key="6">
    <source>
        <dbReference type="Proteomes" id="UP001180536"/>
    </source>
</evidence>
<dbReference type="Proteomes" id="UP001180536">
    <property type="component" value="Unassembled WGS sequence"/>
</dbReference>
<dbReference type="Pfam" id="PF12833">
    <property type="entry name" value="HTH_18"/>
    <property type="match status" value="1"/>
</dbReference>
<comment type="caution">
    <text evidence="5">The sequence shown here is derived from an EMBL/GenBank/DDBJ whole genome shotgun (WGS) entry which is preliminary data.</text>
</comment>
<dbReference type="Gene3D" id="1.10.10.60">
    <property type="entry name" value="Homeodomain-like"/>
    <property type="match status" value="1"/>
</dbReference>
<accession>A0ABU1ZDG7</accession>
<keyword evidence="1" id="KW-0805">Transcription regulation</keyword>
<dbReference type="SMART" id="SM00342">
    <property type="entry name" value="HTH_ARAC"/>
    <property type="match status" value="1"/>
</dbReference>